<dbReference type="RefSeq" id="WP_006040301.1">
    <property type="nucleotide sequence ID" value="NZ_AEDD01000013.1"/>
</dbReference>
<sequence>MSTNQRLQPNEYAPYFERYTKLVPEGSITDILAQQSKQLSALLGPINEEQAEFRYAEGKWSIKEVLGHITDNERIWAYRLLRIARGDSLNYAGYDENQFVSAADFDRVPFHDLLDAFDAVRRATIHLLRGLSEEAWLRTGTLYDHPLTVRAAAAVIAGHEFHHCQVLKERYVPRLLVD</sequence>
<dbReference type="SUPFAM" id="SSF109854">
    <property type="entry name" value="DinB/YfiT-like putative metalloenzymes"/>
    <property type="match status" value="1"/>
</dbReference>
<feature type="domain" description="DinB-like" evidence="1">
    <location>
        <begin position="33"/>
        <end position="166"/>
    </location>
</feature>
<name>E0IF77_9BACL</name>
<dbReference type="eggNOG" id="COG2318">
    <property type="taxonomic scope" value="Bacteria"/>
</dbReference>
<reference evidence="2 3" key="1">
    <citation type="submission" date="2010-07" db="EMBL/GenBank/DDBJ databases">
        <title>The draft genome of Paenibacillus curdlanolyticus YK9.</title>
        <authorList>
            <consortium name="US DOE Joint Genome Institute (JGI-PGF)"/>
            <person name="Lucas S."/>
            <person name="Copeland A."/>
            <person name="Lapidus A."/>
            <person name="Cheng J.-F."/>
            <person name="Bruce D."/>
            <person name="Goodwin L."/>
            <person name="Pitluck S."/>
            <person name="Land M.L."/>
            <person name="Hauser L."/>
            <person name="Chang Y.-J."/>
            <person name="Jeffries C."/>
            <person name="Anderson I.J."/>
            <person name="Johnson E."/>
            <person name="Loganathan U."/>
            <person name="Mulhopadhyay B."/>
            <person name="Kyrpides N."/>
            <person name="Woyke T.J."/>
        </authorList>
    </citation>
    <scope>NUCLEOTIDE SEQUENCE [LARGE SCALE GENOMIC DNA]</scope>
    <source>
        <strain evidence="2 3">YK9</strain>
    </source>
</reference>
<dbReference type="EMBL" id="AEDD01000013">
    <property type="protein sequence ID" value="EFM08853.1"/>
    <property type="molecule type" value="Genomic_DNA"/>
</dbReference>
<dbReference type="Pfam" id="PF12867">
    <property type="entry name" value="DinB_2"/>
    <property type="match status" value="1"/>
</dbReference>
<dbReference type="AlphaFoldDB" id="E0IF77"/>
<organism evidence="2 3">
    <name type="scientific">Paenibacillus curdlanolyticus YK9</name>
    <dbReference type="NCBI Taxonomy" id="717606"/>
    <lineage>
        <taxon>Bacteria</taxon>
        <taxon>Bacillati</taxon>
        <taxon>Bacillota</taxon>
        <taxon>Bacilli</taxon>
        <taxon>Bacillales</taxon>
        <taxon>Paenibacillaceae</taxon>
        <taxon>Paenibacillus</taxon>
    </lineage>
</organism>
<proteinExistence type="predicted"/>
<dbReference type="InterPro" id="IPR034660">
    <property type="entry name" value="DinB/YfiT-like"/>
</dbReference>
<evidence type="ECO:0000313" key="3">
    <source>
        <dbReference type="Proteomes" id="UP000005387"/>
    </source>
</evidence>
<dbReference type="Proteomes" id="UP000005387">
    <property type="component" value="Unassembled WGS sequence"/>
</dbReference>
<dbReference type="OrthoDB" id="9793216at2"/>
<evidence type="ECO:0000313" key="2">
    <source>
        <dbReference type="EMBL" id="EFM08853.1"/>
    </source>
</evidence>
<keyword evidence="3" id="KW-1185">Reference proteome</keyword>
<protein>
    <recommendedName>
        <fullName evidence="1">DinB-like domain-containing protein</fullName>
    </recommendedName>
</protein>
<dbReference type="InterPro" id="IPR024775">
    <property type="entry name" value="DinB-like"/>
</dbReference>
<accession>E0IF77</accession>
<evidence type="ECO:0000259" key="1">
    <source>
        <dbReference type="Pfam" id="PF12867"/>
    </source>
</evidence>
<gene>
    <name evidence="2" type="ORF">PaecuDRAFT_4318</name>
</gene>
<dbReference type="STRING" id="717606.PaecuDRAFT_4318"/>
<dbReference type="Gene3D" id="1.20.120.450">
    <property type="entry name" value="dinb family like domain"/>
    <property type="match status" value="1"/>
</dbReference>